<evidence type="ECO:0000313" key="1">
    <source>
        <dbReference type="EMBL" id="TVT27755.1"/>
    </source>
</evidence>
<sequence length="95" mass="11088">MEIILLLVLIVLGYIGYRWLMGRRKEEIVLELDDRYKDPAKYVEAVQHTLTEEGRTVEYKGNGKFLIDGRTYTMMEHNVSMGPSVVQRTILQPEE</sequence>
<accession>A0A558AU24</accession>
<dbReference type="RefSeq" id="WP_145288703.1">
    <property type="nucleotide sequence ID" value="NZ_VMSJ01000003.1"/>
</dbReference>
<dbReference type="OrthoDB" id="2969827at2"/>
<evidence type="ECO:0000313" key="2">
    <source>
        <dbReference type="Proteomes" id="UP000315103"/>
    </source>
</evidence>
<organism evidence="1 2">
    <name type="scientific">Salinicoccus cyprini</name>
    <dbReference type="NCBI Taxonomy" id="2493691"/>
    <lineage>
        <taxon>Bacteria</taxon>
        <taxon>Bacillati</taxon>
        <taxon>Bacillota</taxon>
        <taxon>Bacilli</taxon>
        <taxon>Bacillales</taxon>
        <taxon>Staphylococcaceae</taxon>
        <taxon>Salinicoccus</taxon>
    </lineage>
</organism>
<gene>
    <name evidence="1" type="ORF">FO441_08595</name>
</gene>
<name>A0A558AU24_9STAP</name>
<protein>
    <submittedName>
        <fullName evidence="1">Uncharacterized protein</fullName>
    </submittedName>
</protein>
<dbReference type="AlphaFoldDB" id="A0A558AU24"/>
<comment type="caution">
    <text evidence="1">The sequence shown here is derived from an EMBL/GenBank/DDBJ whole genome shotgun (WGS) entry which is preliminary data.</text>
</comment>
<dbReference type="EMBL" id="VMSJ01000003">
    <property type="protein sequence ID" value="TVT27755.1"/>
    <property type="molecule type" value="Genomic_DNA"/>
</dbReference>
<keyword evidence="2" id="KW-1185">Reference proteome</keyword>
<dbReference type="Proteomes" id="UP000315103">
    <property type="component" value="Unassembled WGS sequence"/>
</dbReference>
<proteinExistence type="predicted"/>
<reference evidence="1 2" key="1">
    <citation type="submission" date="2019-07" db="EMBL/GenBank/DDBJ databases">
        <title>Salinicoccus cyprini sp. nov., isolated from gastro-intestinal tract of mirror carp, Cyprinus carpio var. specularis, collected from Gobind Sagar Reservoir, Himachal Pradesh, India.</title>
        <authorList>
            <person name="Talwar C."/>
            <person name="Singh A.K."/>
            <person name="Lal R."/>
            <person name="Negi R.K."/>
        </authorList>
    </citation>
    <scope>NUCLEOTIDE SEQUENCE [LARGE SCALE GENOMIC DNA]</scope>
    <source>
        <strain evidence="1 2">CT19</strain>
    </source>
</reference>